<dbReference type="AlphaFoldDB" id="A0A7G9QG47"/>
<dbReference type="RefSeq" id="WP_187592851.1">
    <property type="nucleotide sequence ID" value="NZ_CP060723.1"/>
</dbReference>
<dbReference type="Pfam" id="PF10677">
    <property type="entry name" value="DUF2490"/>
    <property type="match status" value="1"/>
</dbReference>
<gene>
    <name evidence="2" type="ORF">H9L23_25105</name>
</gene>
<keyword evidence="3" id="KW-1185">Reference proteome</keyword>
<evidence type="ECO:0000256" key="1">
    <source>
        <dbReference type="SAM" id="SignalP"/>
    </source>
</evidence>
<evidence type="ECO:0000313" key="3">
    <source>
        <dbReference type="Proteomes" id="UP000515806"/>
    </source>
</evidence>
<dbReference type="EMBL" id="CP060723">
    <property type="protein sequence ID" value="QNN42322.1"/>
    <property type="molecule type" value="Genomic_DNA"/>
</dbReference>
<dbReference type="InterPro" id="IPR019619">
    <property type="entry name" value="DUF2490"/>
</dbReference>
<dbReference type="KEGG" id="proe:H9L23_25105"/>
<dbReference type="Proteomes" id="UP000515806">
    <property type="component" value="Chromosome"/>
</dbReference>
<sequence length="236" mass="27838">MKKILLSAAMLLIMASGKLYAQTQYQNSGWFMFLNNTKFNDKWGLQFDLQVRSADDWGYVRNTLVRPALQYFINDKSNVALGYLWQTTQQRLIGSNNISLNEHRIFEQYIYNHKISSVFASHRFRLEQRFIERLNNENLFSQRFRYFFRLIQPLQKTQPAFTKGAFVALQNEIFLNLQNKSELNNSVFDQNRAYLAVGYRFSKKFDLEAGYMNQASHGISNNTINNIIQLAVYTRF</sequence>
<organism evidence="2 3">
    <name type="scientific">Pedobacter roseus</name>
    <dbReference type="NCBI Taxonomy" id="336820"/>
    <lineage>
        <taxon>Bacteria</taxon>
        <taxon>Pseudomonadati</taxon>
        <taxon>Bacteroidota</taxon>
        <taxon>Sphingobacteriia</taxon>
        <taxon>Sphingobacteriales</taxon>
        <taxon>Sphingobacteriaceae</taxon>
        <taxon>Pedobacter</taxon>
    </lineage>
</organism>
<proteinExistence type="predicted"/>
<evidence type="ECO:0000313" key="2">
    <source>
        <dbReference type="EMBL" id="QNN42322.1"/>
    </source>
</evidence>
<accession>A0A7G9QG47</accession>
<reference evidence="2 3" key="1">
    <citation type="submission" date="2020-08" db="EMBL/GenBank/DDBJ databases">
        <title>Genome sequence of Pedobacter roseus KACC 11594T.</title>
        <authorList>
            <person name="Hyun D.-W."/>
            <person name="Bae J.-W."/>
        </authorList>
    </citation>
    <scope>NUCLEOTIDE SEQUENCE [LARGE SCALE GENOMIC DNA]</scope>
    <source>
        <strain evidence="2 3">KACC 11594</strain>
    </source>
</reference>
<keyword evidence="1" id="KW-0732">Signal</keyword>
<feature type="chain" id="PRO_5028959296" evidence="1">
    <location>
        <begin position="22"/>
        <end position="236"/>
    </location>
</feature>
<protein>
    <submittedName>
        <fullName evidence="2">DUF2490 domain-containing protein</fullName>
    </submittedName>
</protein>
<name>A0A7G9QG47_9SPHI</name>
<feature type="signal peptide" evidence="1">
    <location>
        <begin position="1"/>
        <end position="21"/>
    </location>
</feature>